<feature type="region of interest" description="Disordered" evidence="1">
    <location>
        <begin position="1"/>
        <end position="23"/>
    </location>
</feature>
<proteinExistence type="predicted"/>
<feature type="non-terminal residue" evidence="2">
    <location>
        <position position="1"/>
    </location>
</feature>
<name>A0A7J6XGY0_THATH</name>
<reference evidence="2 3" key="1">
    <citation type="submission" date="2020-06" db="EMBL/GenBank/DDBJ databases">
        <title>Transcriptomic and genomic resources for Thalictrum thalictroides and T. hernandezii: Facilitating candidate gene discovery in an emerging model plant lineage.</title>
        <authorList>
            <person name="Arias T."/>
            <person name="Riano-Pachon D.M."/>
            <person name="Di Stilio V.S."/>
        </authorList>
    </citation>
    <scope>NUCLEOTIDE SEQUENCE [LARGE SCALE GENOMIC DNA]</scope>
    <source>
        <strain evidence="3">cv. WT478/WT964</strain>
        <tissue evidence="2">Leaves</tissue>
    </source>
</reference>
<organism evidence="2 3">
    <name type="scientific">Thalictrum thalictroides</name>
    <name type="common">Rue-anemone</name>
    <name type="synonym">Anemone thalictroides</name>
    <dbReference type="NCBI Taxonomy" id="46969"/>
    <lineage>
        <taxon>Eukaryota</taxon>
        <taxon>Viridiplantae</taxon>
        <taxon>Streptophyta</taxon>
        <taxon>Embryophyta</taxon>
        <taxon>Tracheophyta</taxon>
        <taxon>Spermatophyta</taxon>
        <taxon>Magnoliopsida</taxon>
        <taxon>Ranunculales</taxon>
        <taxon>Ranunculaceae</taxon>
        <taxon>Thalictroideae</taxon>
        <taxon>Thalictrum</taxon>
    </lineage>
</organism>
<comment type="caution">
    <text evidence="2">The sequence shown here is derived from an EMBL/GenBank/DDBJ whole genome shotgun (WGS) entry which is preliminary data.</text>
</comment>
<dbReference type="InterPro" id="IPR015915">
    <property type="entry name" value="Kelch-typ_b-propeller"/>
</dbReference>
<gene>
    <name evidence="2" type="ORF">FRX31_002633</name>
</gene>
<dbReference type="SUPFAM" id="SSF117281">
    <property type="entry name" value="Kelch motif"/>
    <property type="match status" value="1"/>
</dbReference>
<keyword evidence="3" id="KW-1185">Reference proteome</keyword>
<dbReference type="Proteomes" id="UP000554482">
    <property type="component" value="Unassembled WGS sequence"/>
</dbReference>
<dbReference type="OrthoDB" id="1912286at2759"/>
<accession>A0A7J6XGY0</accession>
<evidence type="ECO:0000313" key="2">
    <source>
        <dbReference type="EMBL" id="KAF5207780.1"/>
    </source>
</evidence>
<evidence type="ECO:0000313" key="3">
    <source>
        <dbReference type="Proteomes" id="UP000554482"/>
    </source>
</evidence>
<dbReference type="AlphaFoldDB" id="A0A7J6XGY0"/>
<sequence length="53" mass="5801">MHHWVRADSSDFSGTIPQPRSGHTAVNVGNSKVVIFGGLVDKRFLTDITVFDS</sequence>
<protein>
    <submittedName>
        <fullName evidence="2">Galactose oxidase/kelch repeat protein</fullName>
    </submittedName>
</protein>
<dbReference type="Gene3D" id="2.120.10.80">
    <property type="entry name" value="Kelch-type beta propeller"/>
    <property type="match status" value="1"/>
</dbReference>
<dbReference type="EMBL" id="JABWDY010000964">
    <property type="protein sequence ID" value="KAF5207780.1"/>
    <property type="molecule type" value="Genomic_DNA"/>
</dbReference>
<evidence type="ECO:0000256" key="1">
    <source>
        <dbReference type="SAM" id="MobiDB-lite"/>
    </source>
</evidence>